<organism evidence="2 3">
    <name type="scientific">Patulibacter medicamentivorans</name>
    <dbReference type="NCBI Taxonomy" id="1097667"/>
    <lineage>
        <taxon>Bacteria</taxon>
        <taxon>Bacillati</taxon>
        <taxon>Actinomycetota</taxon>
        <taxon>Thermoleophilia</taxon>
        <taxon>Solirubrobacterales</taxon>
        <taxon>Patulibacteraceae</taxon>
        <taxon>Patulibacter</taxon>
    </lineage>
</organism>
<sequence length="222" mass="22967">MDIAIAGAHGQIARRLTRLLVARGDSVRGLIRNPDHAADIRADGGDPVLCDLESAAAHEVGLAIEGADSVVFAAGAGPGSGADRKGTMDRDGAILLLEAARTAKVPGYVIVSSLGADDPPQDDDVFSVYLRAKAAADRAVIDSDRQWTVLRPGVLTDDPGTGRVRIARRVPRGPVTRDDVAAVLAAILHDHRTGGRILSLVGGEDPVDAALEAALTADPRDG</sequence>
<dbReference type="SUPFAM" id="SSF51735">
    <property type="entry name" value="NAD(P)-binding Rossmann-fold domains"/>
    <property type="match status" value="1"/>
</dbReference>
<name>H0E8V1_9ACTN</name>
<dbReference type="CDD" id="cd05243">
    <property type="entry name" value="SDR_a5"/>
    <property type="match status" value="1"/>
</dbReference>
<evidence type="ECO:0000313" key="2">
    <source>
        <dbReference type="EMBL" id="EHN09906.1"/>
    </source>
</evidence>
<dbReference type="Proteomes" id="UP000005143">
    <property type="component" value="Unassembled WGS sequence"/>
</dbReference>
<dbReference type="RefSeq" id="WP_007577166.1">
    <property type="nucleotide sequence ID" value="NZ_AGUD01000247.1"/>
</dbReference>
<dbReference type="OrthoDB" id="4248066at2"/>
<protein>
    <submittedName>
        <fullName evidence="2">NAD dependent epimerase/dehydratase family protein</fullName>
    </submittedName>
</protein>
<dbReference type="AlphaFoldDB" id="H0E8V1"/>
<dbReference type="PANTHER" id="PTHR15020">
    <property type="entry name" value="FLAVIN REDUCTASE-RELATED"/>
    <property type="match status" value="1"/>
</dbReference>
<dbReference type="PANTHER" id="PTHR15020:SF50">
    <property type="entry name" value="UPF0659 PROTEIN YMR090W"/>
    <property type="match status" value="1"/>
</dbReference>
<dbReference type="PATRIC" id="fig|1097667.3.peg.3236"/>
<proteinExistence type="predicted"/>
<evidence type="ECO:0000259" key="1">
    <source>
        <dbReference type="Pfam" id="PF13460"/>
    </source>
</evidence>
<dbReference type="InterPro" id="IPR016040">
    <property type="entry name" value="NAD(P)-bd_dom"/>
</dbReference>
<accession>H0E8V1</accession>
<keyword evidence="3" id="KW-1185">Reference proteome</keyword>
<dbReference type="EMBL" id="AGUD01000247">
    <property type="protein sequence ID" value="EHN09906.1"/>
    <property type="molecule type" value="Genomic_DNA"/>
</dbReference>
<gene>
    <name evidence="2" type="ORF">PAI11_32650</name>
</gene>
<evidence type="ECO:0000313" key="3">
    <source>
        <dbReference type="Proteomes" id="UP000005143"/>
    </source>
</evidence>
<comment type="caution">
    <text evidence="2">The sequence shown here is derived from an EMBL/GenBank/DDBJ whole genome shotgun (WGS) entry which is preliminary data.</text>
</comment>
<dbReference type="InterPro" id="IPR036291">
    <property type="entry name" value="NAD(P)-bd_dom_sf"/>
</dbReference>
<dbReference type="Pfam" id="PF13460">
    <property type="entry name" value="NAD_binding_10"/>
    <property type="match status" value="1"/>
</dbReference>
<dbReference type="Gene3D" id="3.40.50.720">
    <property type="entry name" value="NAD(P)-binding Rossmann-like Domain"/>
    <property type="match status" value="1"/>
</dbReference>
<reference evidence="2 3" key="1">
    <citation type="journal article" date="2013" name="Biodegradation">
        <title>Quantitative proteomic analysis of ibuprofen-degrading Patulibacter sp. strain I11.</title>
        <authorList>
            <person name="Almeida B."/>
            <person name="Kjeldal H."/>
            <person name="Lolas I."/>
            <person name="Knudsen A.D."/>
            <person name="Carvalho G."/>
            <person name="Nielsen K.L."/>
            <person name="Barreto Crespo M.T."/>
            <person name="Stensballe A."/>
            <person name="Nielsen J.L."/>
        </authorList>
    </citation>
    <scope>NUCLEOTIDE SEQUENCE [LARGE SCALE GENOMIC DNA]</scope>
    <source>
        <strain evidence="2 3">I11</strain>
    </source>
</reference>
<feature type="domain" description="NAD(P)-binding" evidence="1">
    <location>
        <begin position="7"/>
        <end position="190"/>
    </location>
</feature>